<protein>
    <submittedName>
        <fullName evidence="1">Uncharacterized protein</fullName>
    </submittedName>
</protein>
<name>A0A8X7N346_9BASI</name>
<dbReference type="EMBL" id="LWDG02000937">
    <property type="protein sequence ID" value="KAE8261694.1"/>
    <property type="molecule type" value="Genomic_DNA"/>
</dbReference>
<accession>A0A8X7N346</accession>
<feature type="non-terminal residue" evidence="1">
    <location>
        <position position="187"/>
    </location>
</feature>
<dbReference type="Proteomes" id="UP000078113">
    <property type="component" value="Unassembled WGS sequence"/>
</dbReference>
<dbReference type="AlphaFoldDB" id="A0A8X7N346"/>
<sequence>MKRWKGKGSCVPYDRSKPTFNFEISLPASSTVGQMRAKLGTWFDVDPKRIICGEVFHSSVYKWWHDYDPVSEILSNDRLYFWQVPFDFTPPKREGMPSYSLGYGKTAMHPEQLEESMKEPPAAGQPAVLVVFSEVELEAGSSSGYRRSRSEKFGIPFLVAIPAEQVGDDNAMYDAVIRQYVRFTERP</sequence>
<evidence type="ECO:0000313" key="2">
    <source>
        <dbReference type="Proteomes" id="UP000078113"/>
    </source>
</evidence>
<proteinExistence type="predicted"/>
<comment type="caution">
    <text evidence="1">The sequence shown here is derived from an EMBL/GenBank/DDBJ whole genome shotgun (WGS) entry which is preliminary data.</text>
</comment>
<keyword evidence="2" id="KW-1185">Reference proteome</keyword>
<evidence type="ECO:0000313" key="1">
    <source>
        <dbReference type="EMBL" id="KAE8261694.1"/>
    </source>
</evidence>
<gene>
    <name evidence="1" type="ORF">A4X09_0g7620</name>
</gene>
<reference evidence="1" key="2">
    <citation type="journal article" date="2019" name="IMA Fungus">
        <title>Genome sequencing and comparison of five Tilletia species to identify candidate genes for the detection of regulated species infecting wheat.</title>
        <authorList>
            <person name="Nguyen H.D.T."/>
            <person name="Sultana T."/>
            <person name="Kesanakurti P."/>
            <person name="Hambleton S."/>
        </authorList>
    </citation>
    <scope>NUCLEOTIDE SEQUENCE</scope>
    <source>
        <strain evidence="1">DAOMC 236422</strain>
    </source>
</reference>
<organism evidence="1 2">
    <name type="scientific">Tilletia walkeri</name>
    <dbReference type="NCBI Taxonomy" id="117179"/>
    <lineage>
        <taxon>Eukaryota</taxon>
        <taxon>Fungi</taxon>
        <taxon>Dikarya</taxon>
        <taxon>Basidiomycota</taxon>
        <taxon>Ustilaginomycotina</taxon>
        <taxon>Exobasidiomycetes</taxon>
        <taxon>Tilletiales</taxon>
        <taxon>Tilletiaceae</taxon>
        <taxon>Tilletia</taxon>
    </lineage>
</organism>
<reference evidence="1" key="1">
    <citation type="submission" date="2016-04" db="EMBL/GenBank/DDBJ databases">
        <authorList>
            <person name="Nguyen H.D."/>
            <person name="Samba Siva P."/>
            <person name="Cullis J."/>
            <person name="Levesque C.A."/>
            <person name="Hambleton S."/>
        </authorList>
    </citation>
    <scope>NUCLEOTIDE SEQUENCE</scope>
    <source>
        <strain evidence="1">DAOMC 236422</strain>
    </source>
</reference>